<dbReference type="InterPro" id="IPR002575">
    <property type="entry name" value="Aminoglycoside_PTrfase"/>
</dbReference>
<dbReference type="EMBL" id="JBHUNA010000030">
    <property type="protein sequence ID" value="MFD2761893.1"/>
    <property type="molecule type" value="Genomic_DNA"/>
</dbReference>
<dbReference type="RefSeq" id="WP_382394849.1">
    <property type="nucleotide sequence ID" value="NZ_JBHUNA010000030.1"/>
</dbReference>
<dbReference type="SUPFAM" id="SSF56112">
    <property type="entry name" value="Protein kinase-like (PK-like)"/>
    <property type="match status" value="1"/>
</dbReference>
<keyword evidence="3" id="KW-1185">Reference proteome</keyword>
<comment type="caution">
    <text evidence="2">The sequence shown here is derived from an EMBL/GenBank/DDBJ whole genome shotgun (WGS) entry which is preliminary data.</text>
</comment>
<dbReference type="PANTHER" id="PTHR40086">
    <property type="entry name" value="PHOSPHOTRANSFERASE YTMP-RELATED"/>
    <property type="match status" value="1"/>
</dbReference>
<sequence length="271" mass="32159">MNWLQQAVGKEWNITPAGGLTGDAYIAEKNEQRLFLKRNSSPFLAVLSAEGIVPKLVWTKRMENCDVITAQEWLEGRELKPEEMQHYRVAALLRKIHKSSELLHMLMRLGKKPVTSDERFDEITSQLKKNELIDRHEEIRDAIDYLQRLLPVTRNQQKVVCHCDLNHHNVILTDKGQLYLVDWDNAMIADPAMDFGFVLKWYIPQEDWNEWLYRYGATRDSQLTERIHWYLIMDALFYFNWHYERAEINKAYERLADLRKLNEHVSTTILD</sequence>
<dbReference type="Pfam" id="PF01636">
    <property type="entry name" value="APH"/>
    <property type="match status" value="1"/>
</dbReference>
<dbReference type="PANTHER" id="PTHR40086:SF1">
    <property type="entry name" value="CELL CYCLE REGULATOR CCRZ"/>
    <property type="match status" value="1"/>
</dbReference>
<feature type="domain" description="Aminoglycoside phosphotransferase" evidence="1">
    <location>
        <begin position="17"/>
        <end position="225"/>
    </location>
</feature>
<dbReference type="Proteomes" id="UP001597502">
    <property type="component" value="Unassembled WGS sequence"/>
</dbReference>
<accession>A0ABW5V9A3</accession>
<evidence type="ECO:0000313" key="2">
    <source>
        <dbReference type="EMBL" id="MFD2761893.1"/>
    </source>
</evidence>
<dbReference type="Gene3D" id="3.90.1200.10">
    <property type="match status" value="1"/>
</dbReference>
<dbReference type="InterPro" id="IPR052077">
    <property type="entry name" value="CcrZ_PhaseVar_Mediator"/>
</dbReference>
<organism evidence="2 3">
    <name type="scientific">Lentibacillus juripiscarius</name>
    <dbReference type="NCBI Taxonomy" id="257446"/>
    <lineage>
        <taxon>Bacteria</taxon>
        <taxon>Bacillati</taxon>
        <taxon>Bacillota</taxon>
        <taxon>Bacilli</taxon>
        <taxon>Bacillales</taxon>
        <taxon>Bacillaceae</taxon>
        <taxon>Lentibacillus</taxon>
    </lineage>
</organism>
<dbReference type="InterPro" id="IPR011009">
    <property type="entry name" value="Kinase-like_dom_sf"/>
</dbReference>
<gene>
    <name evidence="2" type="ORF">ACFSUO_13120</name>
</gene>
<proteinExistence type="predicted"/>
<name>A0ABW5V9A3_9BACI</name>
<protein>
    <submittedName>
        <fullName evidence="2">Phosphotransferase</fullName>
    </submittedName>
</protein>
<reference evidence="3" key="1">
    <citation type="journal article" date="2019" name="Int. J. Syst. Evol. Microbiol.">
        <title>The Global Catalogue of Microorganisms (GCM) 10K type strain sequencing project: providing services to taxonomists for standard genome sequencing and annotation.</title>
        <authorList>
            <consortium name="The Broad Institute Genomics Platform"/>
            <consortium name="The Broad Institute Genome Sequencing Center for Infectious Disease"/>
            <person name="Wu L."/>
            <person name="Ma J."/>
        </authorList>
    </citation>
    <scope>NUCLEOTIDE SEQUENCE [LARGE SCALE GENOMIC DNA]</scope>
    <source>
        <strain evidence="3">TISTR 1535</strain>
    </source>
</reference>
<evidence type="ECO:0000313" key="3">
    <source>
        <dbReference type="Proteomes" id="UP001597502"/>
    </source>
</evidence>
<evidence type="ECO:0000259" key="1">
    <source>
        <dbReference type="Pfam" id="PF01636"/>
    </source>
</evidence>